<evidence type="ECO:0000256" key="6">
    <source>
        <dbReference type="ARBA" id="ARBA00022519"/>
    </source>
</evidence>
<protein>
    <recommendedName>
        <fullName evidence="3">Type II secretion system core protein G</fullName>
    </recommendedName>
</protein>
<dbReference type="InterPro" id="IPR010054">
    <property type="entry name" value="Type2_sec_GspG"/>
</dbReference>
<dbReference type="NCBIfam" id="TIGR02532">
    <property type="entry name" value="IV_pilin_GFxxxE"/>
    <property type="match status" value="1"/>
</dbReference>
<keyword evidence="4" id="KW-1003">Cell membrane</keyword>
<evidence type="ECO:0000256" key="2">
    <source>
        <dbReference type="ARBA" id="ARBA00009984"/>
    </source>
</evidence>
<keyword evidence="7 11" id="KW-0812">Transmembrane</keyword>
<evidence type="ECO:0000256" key="11">
    <source>
        <dbReference type="SAM" id="Phobius"/>
    </source>
</evidence>
<feature type="transmembrane region" description="Helical" evidence="11">
    <location>
        <begin position="31"/>
        <end position="55"/>
    </location>
</feature>
<dbReference type="RefSeq" id="WP_368376338.1">
    <property type="nucleotide sequence ID" value="NZ_JBFRYB010000001.1"/>
</dbReference>
<dbReference type="Pfam" id="PF08334">
    <property type="entry name" value="T2SSG"/>
    <property type="match status" value="1"/>
</dbReference>
<sequence length="164" mass="18145">MLVSKFKDKDKEKARQSVSGKKGFTTKQGGFSLLEIMVVIVIMGLLVAVVAPNVLQNQDRAMVEKARADISVLEQALDMYKLDNHVYPTTDQGLQALVKRPETGAVPKSYRSNGYIKRLPEDPWGNPYIFIQPGEHGAFDLYSTGADGEEGGEELASDIVNWQE</sequence>
<evidence type="ECO:0000256" key="1">
    <source>
        <dbReference type="ARBA" id="ARBA00004377"/>
    </source>
</evidence>
<keyword evidence="9 11" id="KW-0472">Membrane</keyword>
<dbReference type="InterPro" id="IPR012902">
    <property type="entry name" value="N_methyl_site"/>
</dbReference>
<evidence type="ECO:0000256" key="3">
    <source>
        <dbReference type="ARBA" id="ARBA00020042"/>
    </source>
</evidence>
<dbReference type="InterPro" id="IPR000983">
    <property type="entry name" value="Bac_GSPG_pilin"/>
</dbReference>
<evidence type="ECO:0000256" key="9">
    <source>
        <dbReference type="ARBA" id="ARBA00023136"/>
    </source>
</evidence>
<dbReference type="EMBL" id="JBFRYB010000001">
    <property type="protein sequence ID" value="MEX1666255.1"/>
    <property type="molecule type" value="Genomic_DNA"/>
</dbReference>
<feature type="domain" description="Type II secretion system protein GspG C-terminal" evidence="12">
    <location>
        <begin position="53"/>
        <end position="162"/>
    </location>
</feature>
<comment type="similarity">
    <text evidence="2">Belongs to the GSP G family.</text>
</comment>
<feature type="region of interest" description="Disordered" evidence="10">
    <location>
        <begin position="1"/>
        <end position="21"/>
    </location>
</feature>
<dbReference type="Proteomes" id="UP001557484">
    <property type="component" value="Unassembled WGS sequence"/>
</dbReference>
<dbReference type="Pfam" id="PF07963">
    <property type="entry name" value="N_methyl"/>
    <property type="match status" value="1"/>
</dbReference>
<dbReference type="PANTHER" id="PTHR30093">
    <property type="entry name" value="GENERAL SECRETION PATHWAY PROTEIN G"/>
    <property type="match status" value="1"/>
</dbReference>
<dbReference type="PROSITE" id="PS00409">
    <property type="entry name" value="PROKAR_NTER_METHYL"/>
    <property type="match status" value="1"/>
</dbReference>
<dbReference type="Gene3D" id="3.30.700.10">
    <property type="entry name" value="Glycoprotein, Type 4 Pilin"/>
    <property type="match status" value="1"/>
</dbReference>
<proteinExistence type="inferred from homology"/>
<evidence type="ECO:0000313" key="13">
    <source>
        <dbReference type="EMBL" id="MEX1666255.1"/>
    </source>
</evidence>
<evidence type="ECO:0000256" key="10">
    <source>
        <dbReference type="SAM" id="MobiDB-lite"/>
    </source>
</evidence>
<keyword evidence="14" id="KW-1185">Reference proteome</keyword>
<dbReference type="PANTHER" id="PTHR30093:SF44">
    <property type="entry name" value="TYPE II SECRETION SYSTEM CORE PROTEIN G"/>
    <property type="match status" value="1"/>
</dbReference>
<evidence type="ECO:0000256" key="5">
    <source>
        <dbReference type="ARBA" id="ARBA00022481"/>
    </source>
</evidence>
<keyword evidence="8 11" id="KW-1133">Transmembrane helix</keyword>
<accession>A0ABV3TXC7</accession>
<dbReference type="NCBIfam" id="TIGR01710">
    <property type="entry name" value="typeII_sec_gspG"/>
    <property type="match status" value="1"/>
</dbReference>
<organism evidence="13 14">
    <name type="scientific">Zhongshania arctica</name>
    <dbReference type="NCBI Taxonomy" id="3238302"/>
    <lineage>
        <taxon>Bacteria</taxon>
        <taxon>Pseudomonadati</taxon>
        <taxon>Pseudomonadota</taxon>
        <taxon>Gammaproteobacteria</taxon>
        <taxon>Cellvibrionales</taxon>
        <taxon>Spongiibacteraceae</taxon>
        <taxon>Zhongshania</taxon>
    </lineage>
</organism>
<dbReference type="InterPro" id="IPR013545">
    <property type="entry name" value="T2SS_protein-GspG_C"/>
</dbReference>
<dbReference type="SUPFAM" id="SSF54523">
    <property type="entry name" value="Pili subunits"/>
    <property type="match status" value="1"/>
</dbReference>
<evidence type="ECO:0000313" key="14">
    <source>
        <dbReference type="Proteomes" id="UP001557484"/>
    </source>
</evidence>
<keyword evidence="6" id="KW-0997">Cell inner membrane</keyword>
<evidence type="ECO:0000256" key="4">
    <source>
        <dbReference type="ARBA" id="ARBA00022475"/>
    </source>
</evidence>
<reference evidence="13 14" key="1">
    <citation type="journal article" date="2011" name="Int. J. Syst. Evol. Microbiol.">
        <title>Zhongshania antarctica gen. nov., sp. nov. and Zhongshania guokunii sp. nov., gammaproteobacteria respectively isolated from coastal attached (fast) ice and surface seawater of the Antarctic.</title>
        <authorList>
            <person name="Li H.J."/>
            <person name="Zhang X.Y."/>
            <person name="Chen C.X."/>
            <person name="Zhang Y.J."/>
            <person name="Gao Z.M."/>
            <person name="Yu Y."/>
            <person name="Chen X.L."/>
            <person name="Chen B."/>
            <person name="Zhang Y.Z."/>
        </authorList>
    </citation>
    <scope>NUCLEOTIDE SEQUENCE [LARGE SCALE GENOMIC DNA]</scope>
    <source>
        <strain evidence="13 14">R06B22</strain>
    </source>
</reference>
<keyword evidence="5" id="KW-0488">Methylation</keyword>
<gene>
    <name evidence="13" type="primary">gspG</name>
    <name evidence="13" type="ORF">AB4875_12225</name>
</gene>
<evidence type="ECO:0000259" key="12">
    <source>
        <dbReference type="Pfam" id="PF08334"/>
    </source>
</evidence>
<comment type="caution">
    <text evidence="13">The sequence shown here is derived from an EMBL/GenBank/DDBJ whole genome shotgun (WGS) entry which is preliminary data.</text>
</comment>
<dbReference type="PRINTS" id="PR00813">
    <property type="entry name" value="BCTERIALGSPG"/>
</dbReference>
<evidence type="ECO:0000256" key="8">
    <source>
        <dbReference type="ARBA" id="ARBA00022989"/>
    </source>
</evidence>
<name>A0ABV3TXC7_9GAMM</name>
<dbReference type="InterPro" id="IPR045584">
    <property type="entry name" value="Pilin-like"/>
</dbReference>
<evidence type="ECO:0000256" key="7">
    <source>
        <dbReference type="ARBA" id="ARBA00022692"/>
    </source>
</evidence>
<feature type="compositionally biased region" description="Basic and acidic residues" evidence="10">
    <location>
        <begin position="1"/>
        <end position="15"/>
    </location>
</feature>
<comment type="subcellular location">
    <subcellularLocation>
        <location evidence="1">Cell inner membrane</location>
        <topology evidence="1">Single-pass membrane protein</topology>
    </subcellularLocation>
</comment>